<dbReference type="SUPFAM" id="SSF51197">
    <property type="entry name" value="Clavaminate synthase-like"/>
    <property type="match status" value="1"/>
</dbReference>
<feature type="domain" description="Isopenicillin N synthase-like Fe(2+) 2OG dioxygenase" evidence="5">
    <location>
        <begin position="65"/>
        <end position="109"/>
    </location>
</feature>
<evidence type="ECO:0000256" key="4">
    <source>
        <dbReference type="ARBA" id="ARBA00023004"/>
    </source>
</evidence>
<evidence type="ECO:0000313" key="6">
    <source>
        <dbReference type="EnsemblPlants" id="ONIVA08G02040.1"/>
    </source>
</evidence>
<keyword evidence="7" id="KW-1185">Reference proteome</keyword>
<dbReference type="EnsemblPlants" id="ONIVA08G02040.1">
    <property type="protein sequence ID" value="ONIVA08G02040.1"/>
    <property type="gene ID" value="ONIVA08G02040"/>
</dbReference>
<dbReference type="Pfam" id="PF03171">
    <property type="entry name" value="2OG-FeII_Oxy"/>
    <property type="match status" value="1"/>
</dbReference>
<dbReference type="AlphaFoldDB" id="A0A0E0I6X7"/>
<evidence type="ECO:0000313" key="7">
    <source>
        <dbReference type="Proteomes" id="UP000006591"/>
    </source>
</evidence>
<evidence type="ECO:0000256" key="1">
    <source>
        <dbReference type="ARBA" id="ARBA00008056"/>
    </source>
</evidence>
<proteinExistence type="inferred from homology"/>
<name>A0A0E0I6X7_ORYNI</name>
<organism evidence="6">
    <name type="scientific">Oryza nivara</name>
    <name type="common">Indian wild rice</name>
    <name type="synonym">Oryza sativa f. spontanea</name>
    <dbReference type="NCBI Taxonomy" id="4536"/>
    <lineage>
        <taxon>Eukaryota</taxon>
        <taxon>Viridiplantae</taxon>
        <taxon>Streptophyta</taxon>
        <taxon>Embryophyta</taxon>
        <taxon>Tracheophyta</taxon>
        <taxon>Spermatophyta</taxon>
        <taxon>Magnoliopsida</taxon>
        <taxon>Liliopsida</taxon>
        <taxon>Poales</taxon>
        <taxon>Poaceae</taxon>
        <taxon>BOP clade</taxon>
        <taxon>Oryzoideae</taxon>
        <taxon>Oryzeae</taxon>
        <taxon>Oryzinae</taxon>
        <taxon>Oryza</taxon>
    </lineage>
</organism>
<dbReference type="HOGENOM" id="CLU_2137529_0_0_1"/>
<dbReference type="GO" id="GO:0016491">
    <property type="term" value="F:oxidoreductase activity"/>
    <property type="evidence" value="ECO:0007669"/>
    <property type="project" value="UniProtKB-KW"/>
</dbReference>
<dbReference type="InterPro" id="IPR027443">
    <property type="entry name" value="IPNS-like_sf"/>
</dbReference>
<evidence type="ECO:0000256" key="2">
    <source>
        <dbReference type="ARBA" id="ARBA00022723"/>
    </source>
</evidence>
<dbReference type="PANTHER" id="PTHR10209:SF428">
    <property type="entry name" value="OS04G0182200 PROTEIN"/>
    <property type="match status" value="1"/>
</dbReference>
<dbReference type="GO" id="GO:0046872">
    <property type="term" value="F:metal ion binding"/>
    <property type="evidence" value="ECO:0007669"/>
    <property type="project" value="UniProtKB-KW"/>
</dbReference>
<dbReference type="eggNOG" id="KOG0143">
    <property type="taxonomic scope" value="Eukaryota"/>
</dbReference>
<keyword evidence="2" id="KW-0479">Metal-binding</keyword>
<reference evidence="6" key="1">
    <citation type="submission" date="2015-04" db="UniProtKB">
        <authorList>
            <consortium name="EnsemblPlants"/>
        </authorList>
    </citation>
    <scope>IDENTIFICATION</scope>
    <source>
        <strain evidence="6">SL10</strain>
    </source>
</reference>
<accession>A0A0E0I6X7</accession>
<dbReference type="Gene3D" id="2.60.120.330">
    <property type="entry name" value="B-lactam Antibiotic, Isopenicillin N Synthase, Chain"/>
    <property type="match status" value="1"/>
</dbReference>
<comment type="similarity">
    <text evidence="1">Belongs to the iron/ascorbate-dependent oxidoreductase family.</text>
</comment>
<keyword evidence="3" id="KW-0560">Oxidoreductase</keyword>
<dbReference type="STRING" id="4536.A0A0E0I6X7"/>
<evidence type="ECO:0000259" key="5">
    <source>
        <dbReference type="Pfam" id="PF03171"/>
    </source>
</evidence>
<evidence type="ECO:0000256" key="3">
    <source>
        <dbReference type="ARBA" id="ARBA00023002"/>
    </source>
</evidence>
<sequence>MEDLRERDKNIEKKTISKDEALTARLTAEAEHPRVVVGEISDPHVPKALGLKQGYLPNIGCNQGQMILCHYYPPCPQPELAIGTTRHSDSSFLTVLLQDQTGGLQVLHNNRPG</sequence>
<dbReference type="PANTHER" id="PTHR10209">
    <property type="entry name" value="OXIDOREDUCTASE, 2OG-FE II OXYGENASE FAMILY PROTEIN"/>
    <property type="match status" value="1"/>
</dbReference>
<dbReference type="Proteomes" id="UP000006591">
    <property type="component" value="Chromosome 8"/>
</dbReference>
<dbReference type="Gramene" id="ONIVA08G02040.1">
    <property type="protein sequence ID" value="ONIVA08G02040.1"/>
    <property type="gene ID" value="ONIVA08G02040"/>
</dbReference>
<reference evidence="6" key="2">
    <citation type="submission" date="2018-04" db="EMBL/GenBank/DDBJ databases">
        <title>OnivRS2 (Oryza nivara Reference Sequence Version 2).</title>
        <authorList>
            <person name="Zhang J."/>
            <person name="Kudrna D."/>
            <person name="Lee S."/>
            <person name="Talag J."/>
            <person name="Rajasekar S."/>
            <person name="Welchert J."/>
            <person name="Hsing Y.-I."/>
            <person name="Wing R.A."/>
        </authorList>
    </citation>
    <scope>NUCLEOTIDE SEQUENCE [LARGE SCALE GENOMIC DNA]</scope>
    <source>
        <strain evidence="6">SL10</strain>
    </source>
</reference>
<protein>
    <recommendedName>
        <fullName evidence="5">Isopenicillin N synthase-like Fe(2+) 2OG dioxygenase domain-containing protein</fullName>
    </recommendedName>
</protein>
<dbReference type="InterPro" id="IPR044861">
    <property type="entry name" value="IPNS-like_FE2OG_OXY"/>
</dbReference>
<keyword evidence="4" id="KW-0408">Iron</keyword>